<dbReference type="RefSeq" id="WP_397215121.1">
    <property type="nucleotide sequence ID" value="NZ_JBGFSN010000004.1"/>
</dbReference>
<sequence length="280" mass="29836">MAAEKSPVWLISGCSTGFGRELAQQTIARGFNVVVTARDPGKVADLVNGHDNALAVALDVTDQTSIGSAVSAALEKFGTIDVLVNNAGYGYQSSVEEGVEQDIRAQFDANVFGLFALTRAVLPTMRKARRGHIINITSVAGFIGFASSGYYSASKHAVEGWSDSLAVETASLGIKVTCVEPGPFRTDWAGRSLHQTPSTLPEYAETAAARMKTTSEYSGTQKGDPARAAKAMIEITESDNPPRHLVMGAWGHDAVVNKLKERLAEIEAWKAMSVGTDFPE</sequence>
<keyword evidence="2" id="KW-0560">Oxidoreductase</keyword>
<evidence type="ECO:0000256" key="3">
    <source>
        <dbReference type="RuleBase" id="RU000363"/>
    </source>
</evidence>
<dbReference type="PANTHER" id="PTHR43976">
    <property type="entry name" value="SHORT CHAIN DEHYDROGENASE"/>
    <property type="match status" value="1"/>
</dbReference>
<keyword evidence="5" id="KW-1185">Reference proteome</keyword>
<dbReference type="CDD" id="cd05374">
    <property type="entry name" value="17beta-HSD-like_SDR_c"/>
    <property type="match status" value="1"/>
</dbReference>
<dbReference type="Gene3D" id="3.40.50.720">
    <property type="entry name" value="NAD(P)-binding Rossmann-like Domain"/>
    <property type="match status" value="1"/>
</dbReference>
<organism evidence="4 5">
    <name type="scientific">Pantoea osteomyelitidis</name>
    <dbReference type="NCBI Taxonomy" id="3230026"/>
    <lineage>
        <taxon>Bacteria</taxon>
        <taxon>Pseudomonadati</taxon>
        <taxon>Pseudomonadota</taxon>
        <taxon>Gammaproteobacteria</taxon>
        <taxon>Enterobacterales</taxon>
        <taxon>Erwiniaceae</taxon>
        <taxon>Pantoea</taxon>
    </lineage>
</organism>
<comment type="caution">
    <text evidence="4">The sequence shown here is derived from an EMBL/GenBank/DDBJ whole genome shotgun (WGS) entry which is preliminary data.</text>
</comment>
<dbReference type="PRINTS" id="PR00080">
    <property type="entry name" value="SDRFAMILY"/>
</dbReference>
<gene>
    <name evidence="4" type="ORF">ABU178_12145</name>
</gene>
<dbReference type="InterPro" id="IPR036291">
    <property type="entry name" value="NAD(P)-bd_dom_sf"/>
</dbReference>
<dbReference type="Pfam" id="PF00106">
    <property type="entry name" value="adh_short"/>
    <property type="match status" value="1"/>
</dbReference>
<name>A0ABW7PXL8_9GAMM</name>
<dbReference type="EMBL" id="JBGFSN010000004">
    <property type="protein sequence ID" value="MFH8134918.1"/>
    <property type="molecule type" value="Genomic_DNA"/>
</dbReference>
<reference evidence="4 5" key="1">
    <citation type="submission" date="2024-08" db="EMBL/GenBank/DDBJ databases">
        <title>Pantoea ronii - a newly identified human opportunistic pathogen.</title>
        <authorList>
            <person name="Keidar-Friedman D."/>
            <person name="Sorek N."/>
            <person name="Leshin-Carmel D."/>
            <person name="Tsur A."/>
            <person name="Amsalem M."/>
            <person name="Tolkach D."/>
            <person name="Brosh-Nissimov T."/>
        </authorList>
    </citation>
    <scope>NUCLEOTIDE SEQUENCE [LARGE SCALE GENOMIC DNA]</scope>
    <source>
        <strain evidence="4 5">AA23256</strain>
    </source>
</reference>
<dbReference type="PANTHER" id="PTHR43976:SF16">
    <property type="entry name" value="SHORT-CHAIN DEHYDROGENASE_REDUCTASE FAMILY PROTEIN"/>
    <property type="match status" value="1"/>
</dbReference>
<evidence type="ECO:0000256" key="1">
    <source>
        <dbReference type="ARBA" id="ARBA00006484"/>
    </source>
</evidence>
<accession>A0ABW7PXL8</accession>
<dbReference type="InterPro" id="IPR002347">
    <property type="entry name" value="SDR_fam"/>
</dbReference>
<evidence type="ECO:0000313" key="4">
    <source>
        <dbReference type="EMBL" id="MFH8134918.1"/>
    </source>
</evidence>
<dbReference type="PROSITE" id="PS00061">
    <property type="entry name" value="ADH_SHORT"/>
    <property type="match status" value="1"/>
</dbReference>
<evidence type="ECO:0000313" key="5">
    <source>
        <dbReference type="Proteomes" id="UP001611251"/>
    </source>
</evidence>
<dbReference type="InterPro" id="IPR051911">
    <property type="entry name" value="SDR_oxidoreductase"/>
</dbReference>
<protein>
    <submittedName>
        <fullName evidence="4">Oxidoreductase</fullName>
    </submittedName>
</protein>
<evidence type="ECO:0000256" key="2">
    <source>
        <dbReference type="ARBA" id="ARBA00023002"/>
    </source>
</evidence>
<dbReference type="PRINTS" id="PR00081">
    <property type="entry name" value="GDHRDH"/>
</dbReference>
<proteinExistence type="inferred from homology"/>
<dbReference type="Proteomes" id="UP001611251">
    <property type="component" value="Unassembled WGS sequence"/>
</dbReference>
<dbReference type="SUPFAM" id="SSF51735">
    <property type="entry name" value="NAD(P)-binding Rossmann-fold domains"/>
    <property type="match status" value="1"/>
</dbReference>
<dbReference type="InterPro" id="IPR020904">
    <property type="entry name" value="Sc_DH/Rdtase_CS"/>
</dbReference>
<dbReference type="NCBIfam" id="NF004824">
    <property type="entry name" value="PRK06180.1"/>
    <property type="match status" value="1"/>
</dbReference>
<comment type="similarity">
    <text evidence="1 3">Belongs to the short-chain dehydrogenases/reductases (SDR) family.</text>
</comment>